<dbReference type="PATRIC" id="fig|1703773.3.peg.469"/>
<dbReference type="Proteomes" id="UP000051035">
    <property type="component" value="Unassembled WGS sequence"/>
</dbReference>
<dbReference type="InterPro" id="IPR020835">
    <property type="entry name" value="Catalase_sf"/>
</dbReference>
<dbReference type="AlphaFoldDB" id="A0A0S8JML0"/>
<feature type="domain" description="Catalase immune-responsive" evidence="1">
    <location>
        <begin position="1"/>
        <end position="47"/>
    </location>
</feature>
<organism evidence="2 3">
    <name type="scientific">candidate division TA06 bacterium SM1_40</name>
    <dbReference type="NCBI Taxonomy" id="1703773"/>
    <lineage>
        <taxon>Bacteria</taxon>
        <taxon>Bacteria division TA06</taxon>
    </lineage>
</organism>
<sequence>MTDEDREHLVGNIVDHLGGAEKRIQLRQTALFYKADPDYGRRVAEGLGLNLKDVERLAAMSQEERVRATAAES</sequence>
<proteinExistence type="predicted"/>
<protein>
    <recommendedName>
        <fullName evidence="1">Catalase immune-responsive domain-containing protein</fullName>
    </recommendedName>
</protein>
<dbReference type="EMBL" id="LJVA01000016">
    <property type="protein sequence ID" value="KPL10658.1"/>
    <property type="molecule type" value="Genomic_DNA"/>
</dbReference>
<reference evidence="2 3" key="1">
    <citation type="journal article" date="2015" name="Microbiome">
        <title>Genomic resolution of linkages in carbon, nitrogen, and sulfur cycling among widespread estuary sediment bacteria.</title>
        <authorList>
            <person name="Baker B.J."/>
            <person name="Lazar C.S."/>
            <person name="Teske A.P."/>
            <person name="Dick G.J."/>
        </authorList>
    </citation>
    <scope>NUCLEOTIDE SEQUENCE [LARGE SCALE GENOMIC DNA]</scope>
    <source>
        <strain evidence="2">SM1_40</strain>
    </source>
</reference>
<dbReference type="Pfam" id="PF06628">
    <property type="entry name" value="Catalase-rel"/>
    <property type="match status" value="1"/>
</dbReference>
<evidence type="ECO:0000259" key="1">
    <source>
        <dbReference type="Pfam" id="PF06628"/>
    </source>
</evidence>
<dbReference type="SUPFAM" id="SSF56634">
    <property type="entry name" value="Heme-dependent catalase-like"/>
    <property type="match status" value="1"/>
</dbReference>
<dbReference type="GO" id="GO:0020037">
    <property type="term" value="F:heme binding"/>
    <property type="evidence" value="ECO:0007669"/>
    <property type="project" value="InterPro"/>
</dbReference>
<name>A0A0S8JML0_UNCT6</name>
<evidence type="ECO:0000313" key="3">
    <source>
        <dbReference type="Proteomes" id="UP000051035"/>
    </source>
</evidence>
<evidence type="ECO:0000313" key="2">
    <source>
        <dbReference type="EMBL" id="KPL10658.1"/>
    </source>
</evidence>
<comment type="caution">
    <text evidence="2">The sequence shown here is derived from an EMBL/GenBank/DDBJ whole genome shotgun (WGS) entry which is preliminary data.</text>
</comment>
<gene>
    <name evidence="2" type="ORF">AMJ71_02455</name>
</gene>
<dbReference type="InterPro" id="IPR010582">
    <property type="entry name" value="Catalase_immune_responsive"/>
</dbReference>
<dbReference type="Gene3D" id="1.20.1370.60">
    <property type="match status" value="1"/>
</dbReference>
<accession>A0A0S8JML0</accession>